<dbReference type="AlphaFoldDB" id="A0A4D7QDB1"/>
<evidence type="ECO:0000313" key="4">
    <source>
        <dbReference type="Proteomes" id="UP000298588"/>
    </source>
</evidence>
<keyword evidence="1" id="KW-0812">Transmembrane</keyword>
<dbReference type="OrthoDB" id="7522752at2"/>
<keyword evidence="4" id="KW-1185">Reference proteome</keyword>
<dbReference type="Gene3D" id="3.40.50.410">
    <property type="entry name" value="von Willebrand factor, type A domain"/>
    <property type="match status" value="1"/>
</dbReference>
<evidence type="ECO:0000256" key="1">
    <source>
        <dbReference type="SAM" id="Phobius"/>
    </source>
</evidence>
<name>A0A4D7QDB1_9HYPH</name>
<dbReference type="KEGG" id="paqt:E8L99_01605"/>
<evidence type="ECO:0000313" key="3">
    <source>
        <dbReference type="EMBL" id="QCK84575.1"/>
    </source>
</evidence>
<protein>
    <recommendedName>
        <fullName evidence="2">Putative Flp pilus-assembly TadG-like N-terminal domain-containing protein</fullName>
    </recommendedName>
</protein>
<keyword evidence="1" id="KW-1133">Transmembrane helix</keyword>
<accession>A0A4D7QDB1</accession>
<dbReference type="SUPFAM" id="SSF53300">
    <property type="entry name" value="vWA-like"/>
    <property type="match status" value="1"/>
</dbReference>
<dbReference type="EMBL" id="CP039865">
    <property type="protein sequence ID" value="QCK84575.1"/>
    <property type="molecule type" value="Genomic_DNA"/>
</dbReference>
<dbReference type="InterPro" id="IPR028087">
    <property type="entry name" value="Tad_N"/>
</dbReference>
<feature type="transmembrane region" description="Helical" evidence="1">
    <location>
        <begin position="39"/>
        <end position="59"/>
    </location>
</feature>
<dbReference type="InterPro" id="IPR036465">
    <property type="entry name" value="vWFA_dom_sf"/>
</dbReference>
<feature type="domain" description="Putative Flp pilus-assembly TadG-like N-terminal" evidence="2">
    <location>
        <begin position="38"/>
        <end position="84"/>
    </location>
</feature>
<evidence type="ECO:0000259" key="2">
    <source>
        <dbReference type="Pfam" id="PF13400"/>
    </source>
</evidence>
<proteinExistence type="predicted"/>
<sequence>MGSFPHKVRGARFECRGSPAMRSLFGNLLHRFHMDRRGAIAMIFAVAIAPIMLLIGVAVDFAQVSKAQAAAQAALDSAALVAARSGVTDPVQLKALAAKYLQANTSTNVTKSLDIQTFTFDATTGEVSIKGGGTVQTSFLVLAGYSSLSFVVNSSALREVSGAVELALVLDNTWSMSETAGSGQTKIQALKTAATNLVNTLMRDSRADVKIALVPFADYVNVGVANRNMSWLSVPADYSTTTPRTCTTQTTRTTCEPRTCVRGTPKTCTSVTDGVTSTYDCTPNICTPATQVCTTTTVAPYEVCSGGSTTNYKWYGCVGSRTSANLWRSDASPSVPYPGFLATSQNCLNPILTLTSNKASLLTAINNLVINVGSYKPATYIPGGLIWGVNTLSPTEPFAEGRAYDPANRRPRKALVLMTDGANTLRMDQSTGRHVAFNGSATNQQSQLGQSNADTAAICTYAKSQGIEVFTIAFAVTDTTAKTMLQNCASSAANYFDATSSSALIAAFDNIAIVLNQLRLSR</sequence>
<reference evidence="3 4" key="1">
    <citation type="submission" date="2019-04" db="EMBL/GenBank/DDBJ databases">
        <title>Phreatobacter aquaticus sp. nov.</title>
        <authorList>
            <person name="Choi A."/>
            <person name="Baek K."/>
        </authorList>
    </citation>
    <scope>NUCLEOTIDE SEQUENCE [LARGE SCALE GENOMIC DNA]</scope>
    <source>
        <strain evidence="3 4">NMCR1094</strain>
    </source>
</reference>
<organism evidence="3 4">
    <name type="scientific">Phreatobacter aquaticus</name>
    <dbReference type="NCBI Taxonomy" id="2570229"/>
    <lineage>
        <taxon>Bacteria</taxon>
        <taxon>Pseudomonadati</taxon>
        <taxon>Pseudomonadota</taxon>
        <taxon>Alphaproteobacteria</taxon>
        <taxon>Hyphomicrobiales</taxon>
        <taxon>Phreatobacteraceae</taxon>
        <taxon>Phreatobacter</taxon>
    </lineage>
</organism>
<dbReference type="Pfam" id="PF13400">
    <property type="entry name" value="Tad"/>
    <property type="match status" value="1"/>
</dbReference>
<dbReference type="Proteomes" id="UP000298588">
    <property type="component" value="Chromosome"/>
</dbReference>
<gene>
    <name evidence="3" type="ORF">E8L99_01605</name>
</gene>
<keyword evidence="1" id="KW-0472">Membrane</keyword>